<keyword evidence="1" id="KW-0472">Membrane</keyword>
<protein>
    <submittedName>
        <fullName evidence="2">DUF5317 family protein</fullName>
    </submittedName>
</protein>
<organism evidence="2 3">
    <name type="scientific">Thermatribacter velox</name>
    <dbReference type="NCBI Taxonomy" id="3039681"/>
    <lineage>
        <taxon>Bacteria</taxon>
        <taxon>Pseudomonadati</taxon>
        <taxon>Atribacterota</taxon>
        <taxon>Atribacteria</taxon>
        <taxon>Atribacterales</taxon>
        <taxon>Thermatribacteraceae</taxon>
        <taxon>Thermatribacter</taxon>
    </lineage>
</organism>
<evidence type="ECO:0000256" key="1">
    <source>
        <dbReference type="SAM" id="Phobius"/>
    </source>
</evidence>
<evidence type="ECO:0000313" key="3">
    <source>
        <dbReference type="Proteomes" id="UP001461341"/>
    </source>
</evidence>
<keyword evidence="1" id="KW-0812">Transmembrane</keyword>
<keyword evidence="1" id="KW-1133">Transmembrane helix</keyword>
<evidence type="ECO:0000313" key="2">
    <source>
        <dbReference type="EMBL" id="WZL75697.1"/>
    </source>
</evidence>
<feature type="transmembrane region" description="Helical" evidence="1">
    <location>
        <begin position="151"/>
        <end position="173"/>
    </location>
</feature>
<dbReference type="InterPro" id="IPR035168">
    <property type="entry name" value="DUF5317"/>
</dbReference>
<keyword evidence="3" id="KW-1185">Reference proteome</keyword>
<dbReference type="RefSeq" id="WP_369017847.1">
    <property type="nucleotide sequence ID" value="NZ_CP121689.1"/>
</dbReference>
<feature type="transmembrane region" description="Helical" evidence="1">
    <location>
        <begin position="51"/>
        <end position="72"/>
    </location>
</feature>
<sequence length="189" mass="21461">MMLADFLLLGILVGWLRRGSLWRLAEARIPAFWVIVGGFLIRFSSFWVPFTWSRWLGMIGMFLVFGASLSGFRVRGFKLISLGALLNCLVMLFNQGRMPVWTDMALRLGLFSLVERLRQGAFAEYVALSSSGRLFFLGDVLPYFSLLFRKFFVVSVGDYLLGVGVLIFMVHFMKYGGTTFATRNNQAVH</sequence>
<feature type="transmembrane region" description="Helical" evidence="1">
    <location>
        <begin position="79"/>
        <end position="96"/>
    </location>
</feature>
<dbReference type="Proteomes" id="UP001461341">
    <property type="component" value="Chromosome"/>
</dbReference>
<accession>A0ABZ2YA42</accession>
<proteinExistence type="predicted"/>
<reference evidence="2 3" key="1">
    <citation type="submission" date="2023-03" db="EMBL/GenBank/DDBJ databases">
        <title>Novel Species.</title>
        <authorList>
            <person name="Ma S."/>
        </authorList>
    </citation>
    <scope>NUCLEOTIDE SEQUENCE [LARGE SCALE GENOMIC DNA]</scope>
    <source>
        <strain evidence="2 3">B11</strain>
    </source>
</reference>
<dbReference type="EMBL" id="CP121689">
    <property type="protein sequence ID" value="WZL75697.1"/>
    <property type="molecule type" value="Genomic_DNA"/>
</dbReference>
<dbReference type="Pfam" id="PF17248">
    <property type="entry name" value="DUF5317"/>
    <property type="match status" value="1"/>
</dbReference>
<gene>
    <name evidence="2" type="ORF">QBE54_08905</name>
</gene>
<name>A0ABZ2YA42_9BACT</name>